<reference evidence="3 4" key="1">
    <citation type="submission" date="2020-08" db="EMBL/GenBank/DDBJ databases">
        <title>Sequencing the genomes of 1000 actinobacteria strains.</title>
        <authorList>
            <person name="Klenk H.-P."/>
        </authorList>
    </citation>
    <scope>NUCLEOTIDE SEQUENCE [LARGE SCALE GENOMIC DNA]</scope>
    <source>
        <strain evidence="3 4">DSM 44551</strain>
    </source>
</reference>
<dbReference type="Gene3D" id="3.30.2140.10">
    <property type="entry name" value="Arylamine N-acetyltransferase"/>
    <property type="match status" value="1"/>
</dbReference>
<evidence type="ECO:0000313" key="3">
    <source>
        <dbReference type="EMBL" id="MBB5432479.1"/>
    </source>
</evidence>
<keyword evidence="3" id="KW-0808">Transferase</keyword>
<dbReference type="EMBL" id="JACHDB010000001">
    <property type="protein sequence ID" value="MBB5432479.1"/>
    <property type="molecule type" value="Genomic_DNA"/>
</dbReference>
<gene>
    <name evidence="3" type="ORF">HDA36_002563</name>
</gene>
<evidence type="ECO:0000313" key="4">
    <source>
        <dbReference type="Proteomes" id="UP000572635"/>
    </source>
</evidence>
<dbReference type="Proteomes" id="UP000572635">
    <property type="component" value="Unassembled WGS sequence"/>
</dbReference>
<comment type="similarity">
    <text evidence="1 2">Belongs to the arylamine N-acetyltransferase family.</text>
</comment>
<keyword evidence="4" id="KW-1185">Reference proteome</keyword>
<dbReference type="Pfam" id="PF00797">
    <property type="entry name" value="Acetyltransf_2"/>
    <property type="match status" value="1"/>
</dbReference>
<dbReference type="InterPro" id="IPR001447">
    <property type="entry name" value="Arylamine_N-AcTrfase"/>
</dbReference>
<dbReference type="SUPFAM" id="SSF54001">
    <property type="entry name" value="Cysteine proteinases"/>
    <property type="match status" value="1"/>
</dbReference>
<dbReference type="Gene3D" id="2.40.128.150">
    <property type="entry name" value="Cysteine proteinases"/>
    <property type="match status" value="1"/>
</dbReference>
<protein>
    <submittedName>
        <fullName evidence="3">N-hydroxyarylamine O-acetyltransferase</fullName>
        <ecNumber evidence="3">2.3.1.118</ecNumber>
    </submittedName>
</protein>
<dbReference type="AlphaFoldDB" id="A0A7W8QM05"/>
<dbReference type="PANTHER" id="PTHR11786:SF0">
    <property type="entry name" value="ARYLAMINE N-ACETYLTRANSFERASE 4-RELATED"/>
    <property type="match status" value="1"/>
</dbReference>
<dbReference type="InterPro" id="IPR038765">
    <property type="entry name" value="Papain-like_cys_pep_sf"/>
</dbReference>
<dbReference type="PANTHER" id="PTHR11786">
    <property type="entry name" value="N-HYDROXYARYLAMINE O-ACETYLTRANSFERASE"/>
    <property type="match status" value="1"/>
</dbReference>
<organism evidence="3 4">
    <name type="scientific">Nocardiopsis composta</name>
    <dbReference type="NCBI Taxonomy" id="157465"/>
    <lineage>
        <taxon>Bacteria</taxon>
        <taxon>Bacillati</taxon>
        <taxon>Actinomycetota</taxon>
        <taxon>Actinomycetes</taxon>
        <taxon>Streptosporangiales</taxon>
        <taxon>Nocardiopsidaceae</taxon>
        <taxon>Nocardiopsis</taxon>
    </lineage>
</organism>
<evidence type="ECO:0000256" key="2">
    <source>
        <dbReference type="RuleBase" id="RU003452"/>
    </source>
</evidence>
<dbReference type="RefSeq" id="WP_184392042.1">
    <property type="nucleotide sequence ID" value="NZ_BAAAJD010000043.1"/>
</dbReference>
<accession>A0A7W8QM05</accession>
<name>A0A7W8QM05_9ACTN</name>
<dbReference type="GO" id="GO:0046990">
    <property type="term" value="F:N-hydroxyarylamine O-acetyltransferase activity"/>
    <property type="evidence" value="ECO:0007669"/>
    <property type="project" value="UniProtKB-EC"/>
</dbReference>
<evidence type="ECO:0000256" key="1">
    <source>
        <dbReference type="ARBA" id="ARBA00006547"/>
    </source>
</evidence>
<comment type="caution">
    <text evidence="3">The sequence shown here is derived from an EMBL/GenBank/DDBJ whole genome shotgun (WGS) entry which is preliminary data.</text>
</comment>
<proteinExistence type="inferred from homology"/>
<sequence length="288" mass="31334">MPSRARNTTDPARGWGGDGLDLDAYLERIGHRGPVAPDAETLAAVHRAHSAAIPFENIDVLLGREIPLDVEALQDKLVRRGRGGYCYEHGLLLAAALERIGLQVTGHAARVRVGGGLRPATHMTLTVETPSGTVLADTGFGGGGPLYPIPLRTPVSETAQDDWTYRLTDEGDGVWGLAARTGDTWDDLYGFTEDPRYRTDYAILSHYLSTSPRSAFTGRLMVQHTDASVRRRLMDTALTEEHPDGTIDHRDLTPEEIPEAIRDVFGITLTSDDTEALVKAVERLTGEG</sequence>
<dbReference type="PRINTS" id="PR01543">
    <property type="entry name" value="ANATRNSFRASE"/>
</dbReference>
<keyword evidence="3" id="KW-0012">Acyltransferase</keyword>
<dbReference type="EC" id="2.3.1.118" evidence="3"/>